<dbReference type="OrthoDB" id="6436271at2759"/>
<gene>
    <name evidence="2" type="ORF">TNCT_56011</name>
</gene>
<comment type="caution">
    <text evidence="2">The sequence shown here is derived from an EMBL/GenBank/DDBJ whole genome shotgun (WGS) entry which is preliminary data.</text>
</comment>
<feature type="chain" id="PRO_5036483433" evidence="1">
    <location>
        <begin position="23"/>
        <end position="133"/>
    </location>
</feature>
<protein>
    <submittedName>
        <fullName evidence="2">Uncharacterized protein</fullName>
    </submittedName>
</protein>
<evidence type="ECO:0000313" key="2">
    <source>
        <dbReference type="EMBL" id="GFR05969.1"/>
    </source>
</evidence>
<evidence type="ECO:0000256" key="1">
    <source>
        <dbReference type="SAM" id="SignalP"/>
    </source>
</evidence>
<reference evidence="2" key="1">
    <citation type="submission" date="2020-07" db="EMBL/GenBank/DDBJ databases">
        <title>Multicomponent nature underlies the extraordinary mechanical properties of spider dragline silk.</title>
        <authorList>
            <person name="Kono N."/>
            <person name="Nakamura H."/>
            <person name="Mori M."/>
            <person name="Yoshida Y."/>
            <person name="Ohtoshi R."/>
            <person name="Malay A.D."/>
            <person name="Moran D.A.P."/>
            <person name="Tomita M."/>
            <person name="Numata K."/>
            <person name="Arakawa K."/>
        </authorList>
    </citation>
    <scope>NUCLEOTIDE SEQUENCE</scope>
</reference>
<dbReference type="AlphaFoldDB" id="A0A8X6GM86"/>
<feature type="signal peptide" evidence="1">
    <location>
        <begin position="1"/>
        <end position="22"/>
    </location>
</feature>
<evidence type="ECO:0000313" key="3">
    <source>
        <dbReference type="Proteomes" id="UP000887116"/>
    </source>
</evidence>
<dbReference type="EMBL" id="BMAO01035793">
    <property type="protein sequence ID" value="GFR05969.1"/>
    <property type="molecule type" value="Genomic_DNA"/>
</dbReference>
<keyword evidence="3" id="KW-1185">Reference proteome</keyword>
<organism evidence="2 3">
    <name type="scientific">Trichonephila clavata</name>
    <name type="common">Joro spider</name>
    <name type="synonym">Nephila clavata</name>
    <dbReference type="NCBI Taxonomy" id="2740835"/>
    <lineage>
        <taxon>Eukaryota</taxon>
        <taxon>Metazoa</taxon>
        <taxon>Ecdysozoa</taxon>
        <taxon>Arthropoda</taxon>
        <taxon>Chelicerata</taxon>
        <taxon>Arachnida</taxon>
        <taxon>Araneae</taxon>
        <taxon>Araneomorphae</taxon>
        <taxon>Entelegynae</taxon>
        <taxon>Araneoidea</taxon>
        <taxon>Nephilidae</taxon>
        <taxon>Trichonephila</taxon>
    </lineage>
</organism>
<name>A0A8X6GM86_TRICU</name>
<keyword evidence="1" id="KW-0732">Signal</keyword>
<proteinExistence type="predicted"/>
<sequence length="133" mass="15184">MYCLKLVALQMLLVIGFNFVEAADQKKFEKMRETLCNQEDAEIAEKLMGCTKVIDLKEYSDMLAPCGEGMENMEMEEMAKFWCTTPFDELEEIDECVTKTVREAGKEDEIQKKSSAIQVKFVVSIVPNCFVSL</sequence>
<accession>A0A8X6GM86</accession>
<dbReference type="Proteomes" id="UP000887116">
    <property type="component" value="Unassembled WGS sequence"/>
</dbReference>